<feature type="transmembrane region" description="Helical" evidence="7">
    <location>
        <begin position="137"/>
        <end position="154"/>
    </location>
</feature>
<evidence type="ECO:0000256" key="1">
    <source>
        <dbReference type="ARBA" id="ARBA00004141"/>
    </source>
</evidence>
<evidence type="ECO:0000256" key="5">
    <source>
        <dbReference type="ARBA" id="ARBA00022989"/>
    </source>
</evidence>
<dbReference type="RefSeq" id="WP_181753749.1">
    <property type="nucleotide sequence ID" value="NZ_JACEOG010000001.1"/>
</dbReference>
<dbReference type="Pfam" id="PF13727">
    <property type="entry name" value="CoA_binding_3"/>
    <property type="match status" value="1"/>
</dbReference>
<evidence type="ECO:0000256" key="3">
    <source>
        <dbReference type="ARBA" id="ARBA00022679"/>
    </source>
</evidence>
<keyword evidence="10" id="KW-1185">Reference proteome</keyword>
<feature type="domain" description="Bacterial sugar transferase" evidence="8">
    <location>
        <begin position="311"/>
        <end position="499"/>
    </location>
</feature>
<dbReference type="GO" id="GO:0016020">
    <property type="term" value="C:membrane"/>
    <property type="evidence" value="ECO:0007669"/>
    <property type="project" value="UniProtKB-SubCell"/>
</dbReference>
<protein>
    <submittedName>
        <fullName evidence="9">Sugar transferase</fullName>
    </submittedName>
</protein>
<evidence type="ECO:0000256" key="6">
    <source>
        <dbReference type="ARBA" id="ARBA00023136"/>
    </source>
</evidence>
<comment type="subcellular location">
    <subcellularLocation>
        <location evidence="1">Membrane</location>
        <topology evidence="1">Multi-pass membrane protein</topology>
    </subcellularLocation>
</comment>
<name>A0A838XL00_9ACTN</name>
<dbReference type="Proteomes" id="UP000550354">
    <property type="component" value="Unassembled WGS sequence"/>
</dbReference>
<comment type="similarity">
    <text evidence="2">Belongs to the bacterial sugar transferase family.</text>
</comment>
<keyword evidence="3 9" id="KW-0808">Transferase</keyword>
<evidence type="ECO:0000313" key="9">
    <source>
        <dbReference type="EMBL" id="MBA4607594.1"/>
    </source>
</evidence>
<evidence type="ECO:0000313" key="10">
    <source>
        <dbReference type="Proteomes" id="UP000550354"/>
    </source>
</evidence>
<dbReference type="InterPro" id="IPR003362">
    <property type="entry name" value="Bact_transf"/>
</dbReference>
<evidence type="ECO:0000256" key="4">
    <source>
        <dbReference type="ARBA" id="ARBA00022692"/>
    </source>
</evidence>
<dbReference type="Pfam" id="PF02397">
    <property type="entry name" value="Bac_transf"/>
    <property type="match status" value="1"/>
</dbReference>
<dbReference type="AlphaFoldDB" id="A0A838XL00"/>
<dbReference type="EMBL" id="JACEOG010000001">
    <property type="protein sequence ID" value="MBA4607594.1"/>
    <property type="molecule type" value="Genomic_DNA"/>
</dbReference>
<proteinExistence type="inferred from homology"/>
<dbReference type="PANTHER" id="PTHR30576:SF10">
    <property type="entry name" value="SLL5057 PROTEIN"/>
    <property type="match status" value="1"/>
</dbReference>
<feature type="transmembrane region" description="Helical" evidence="7">
    <location>
        <begin position="113"/>
        <end position="131"/>
    </location>
</feature>
<evidence type="ECO:0000259" key="8">
    <source>
        <dbReference type="Pfam" id="PF02397"/>
    </source>
</evidence>
<organism evidence="9 10">
    <name type="scientific">Aeromicrobium phoceense</name>
    <dbReference type="NCBI Taxonomy" id="2754045"/>
    <lineage>
        <taxon>Bacteria</taxon>
        <taxon>Bacillati</taxon>
        <taxon>Actinomycetota</taxon>
        <taxon>Actinomycetes</taxon>
        <taxon>Propionibacteriales</taxon>
        <taxon>Nocardioidaceae</taxon>
        <taxon>Aeromicrobium</taxon>
    </lineage>
</organism>
<accession>A0A838XL00</accession>
<dbReference type="InterPro" id="IPR017475">
    <property type="entry name" value="EPS_sugar_tfrase"/>
</dbReference>
<feature type="transmembrane region" description="Helical" evidence="7">
    <location>
        <begin position="75"/>
        <end position="93"/>
    </location>
</feature>
<sequence length="505" mass="56486">MTGVASGGRANRDSRLASERFSWRRLLHPEGLHATRRQYERRVAISDLLVLLVVIISSEYVWLGRDADTIDAQFGIGYTKFGVLLTLVWWVALRLGGTRRRHVLGSAAEYQRIVHVTVTVFGVIAIVTVLLEFNLSRGYLAIAFPVGLTALLFTRRTWRRWRRQQLLKGRFVENVLVVGQPDNAREIACWFRSHPTQGLRVTGVWRPVHATESQWLRVGEQFIPIMGQARSLLSAVRMTGADAVIVSATDELGHHGLRDLTWELESAGIEMLLSPNLVAVAGSRIGMREVAGMPFVAVKEPTYAEAGNWPKLVFDWCGALVLLVMSSPILIATALAVKLSSPGPVFYRQERIGRDGEPFDMIKFRSMRVGADAELARLLEAQGTAGQPLFKVENDPRITRVGQFIRRYSIDELPQLLNVLRGDMSLVGPRPQRGGEVALYDRTARRRLRVRPGMTGLWQVSGRSNLSWEEAIALDMHYVENWTLVGDLQILVRTVKAVVAKDGAV</sequence>
<evidence type="ECO:0000256" key="7">
    <source>
        <dbReference type="SAM" id="Phobius"/>
    </source>
</evidence>
<dbReference type="GO" id="GO:0016780">
    <property type="term" value="F:phosphotransferase activity, for other substituted phosphate groups"/>
    <property type="evidence" value="ECO:0007669"/>
    <property type="project" value="TreeGrafter"/>
</dbReference>
<reference evidence="9 10" key="1">
    <citation type="submission" date="2020-07" db="EMBL/GenBank/DDBJ databases">
        <title>Draft genome and description of Aeromicrobium phoceense strain Marseille-Q0843 isolated from healthy skin swab.</title>
        <authorList>
            <person name="Boxberger M."/>
            <person name="La Scola B."/>
        </authorList>
    </citation>
    <scope>NUCLEOTIDE SEQUENCE [LARGE SCALE GENOMIC DNA]</scope>
    <source>
        <strain evidence="9 10">Marseille-Q0843</strain>
    </source>
</reference>
<dbReference type="PANTHER" id="PTHR30576">
    <property type="entry name" value="COLANIC BIOSYNTHESIS UDP-GLUCOSE LIPID CARRIER TRANSFERASE"/>
    <property type="match status" value="1"/>
</dbReference>
<feature type="transmembrane region" description="Helical" evidence="7">
    <location>
        <begin position="313"/>
        <end position="337"/>
    </location>
</feature>
<evidence type="ECO:0000256" key="2">
    <source>
        <dbReference type="ARBA" id="ARBA00006464"/>
    </source>
</evidence>
<keyword evidence="4 7" id="KW-0812">Transmembrane</keyword>
<feature type="transmembrane region" description="Helical" evidence="7">
    <location>
        <begin position="43"/>
        <end position="63"/>
    </location>
</feature>
<keyword evidence="6 7" id="KW-0472">Membrane</keyword>
<gene>
    <name evidence="9" type="ORF">H1W00_03815</name>
</gene>
<dbReference type="NCBIfam" id="TIGR03025">
    <property type="entry name" value="EPS_sugtrans"/>
    <property type="match status" value="1"/>
</dbReference>
<comment type="caution">
    <text evidence="9">The sequence shown here is derived from an EMBL/GenBank/DDBJ whole genome shotgun (WGS) entry which is preliminary data.</text>
</comment>
<keyword evidence="5 7" id="KW-1133">Transmembrane helix</keyword>